<reference evidence="1 2" key="1">
    <citation type="submission" date="2016-10" db="EMBL/GenBank/DDBJ databases">
        <title>The genome sequence of Colletotrichum fioriniae PJ7.</title>
        <authorList>
            <person name="Baroncelli R."/>
        </authorList>
    </citation>
    <scope>NUCLEOTIDE SEQUENCE [LARGE SCALE GENOMIC DNA]</scope>
    <source>
        <strain evidence="1">Col 31</strain>
    </source>
</reference>
<comment type="caution">
    <text evidence="1">The sequence shown here is derived from an EMBL/GenBank/DDBJ whole genome shotgun (WGS) entry which is preliminary data.</text>
</comment>
<dbReference type="EMBL" id="MLGG01000046">
    <property type="protein sequence ID" value="KAK1451782.1"/>
    <property type="molecule type" value="Genomic_DNA"/>
</dbReference>
<evidence type="ECO:0000313" key="1">
    <source>
        <dbReference type="EMBL" id="KAK1451782.1"/>
    </source>
</evidence>
<proteinExistence type="predicted"/>
<keyword evidence="2" id="KW-1185">Reference proteome</keyword>
<sequence>MCDVICHPGFVFGPWGSGLGIPGC</sequence>
<accession>A0AAI9U4X7</accession>
<organism evidence="1 2">
    <name type="scientific">Colletotrichum melonis</name>
    <dbReference type="NCBI Taxonomy" id="1209925"/>
    <lineage>
        <taxon>Eukaryota</taxon>
        <taxon>Fungi</taxon>
        <taxon>Dikarya</taxon>
        <taxon>Ascomycota</taxon>
        <taxon>Pezizomycotina</taxon>
        <taxon>Sordariomycetes</taxon>
        <taxon>Hypocreomycetidae</taxon>
        <taxon>Glomerellales</taxon>
        <taxon>Glomerellaceae</taxon>
        <taxon>Colletotrichum</taxon>
        <taxon>Colletotrichum acutatum species complex</taxon>
    </lineage>
</organism>
<gene>
    <name evidence="1" type="ORF">CMEL01_06356</name>
</gene>
<protein>
    <submittedName>
        <fullName evidence="1">Uncharacterized protein</fullName>
    </submittedName>
</protein>
<dbReference type="Proteomes" id="UP001239795">
    <property type="component" value="Unassembled WGS sequence"/>
</dbReference>
<name>A0AAI9U4X7_9PEZI</name>
<evidence type="ECO:0000313" key="2">
    <source>
        <dbReference type="Proteomes" id="UP001239795"/>
    </source>
</evidence>
<dbReference type="AlphaFoldDB" id="A0AAI9U4X7"/>